<dbReference type="Proteomes" id="UP000825729">
    <property type="component" value="Unassembled WGS sequence"/>
</dbReference>
<keyword evidence="3" id="KW-1185">Reference proteome</keyword>
<organism evidence="2 3">
    <name type="scientific">Aristolochia fimbriata</name>
    <name type="common">White veined hardy Dutchman's pipe vine</name>
    <dbReference type="NCBI Taxonomy" id="158543"/>
    <lineage>
        <taxon>Eukaryota</taxon>
        <taxon>Viridiplantae</taxon>
        <taxon>Streptophyta</taxon>
        <taxon>Embryophyta</taxon>
        <taxon>Tracheophyta</taxon>
        <taxon>Spermatophyta</taxon>
        <taxon>Magnoliopsida</taxon>
        <taxon>Magnoliidae</taxon>
        <taxon>Piperales</taxon>
        <taxon>Aristolochiaceae</taxon>
        <taxon>Aristolochia</taxon>
    </lineage>
</organism>
<name>A0AAV7EBQ5_ARIFI</name>
<evidence type="ECO:0000313" key="2">
    <source>
        <dbReference type="EMBL" id="KAG9445172.1"/>
    </source>
</evidence>
<dbReference type="AlphaFoldDB" id="A0AAV7EBQ5"/>
<keyword evidence="1" id="KW-1133">Transmembrane helix</keyword>
<sequence length="107" mass="11830">MGEESSMEKTKAGNGNTSIVAAAWVVFSFSVSLIGAFILVYWSRCYHEGNEELWMVPVGIVLFGVPIFIWFSLVASEAGRRWQPENSSSTVSPAPEPDENLIVDLYL</sequence>
<dbReference type="EMBL" id="JAINDJ010000006">
    <property type="protein sequence ID" value="KAG9445172.1"/>
    <property type="molecule type" value="Genomic_DNA"/>
</dbReference>
<gene>
    <name evidence="2" type="ORF">H6P81_016512</name>
</gene>
<dbReference type="PANTHER" id="PTHR35165">
    <property type="entry name" value="OS08G0113900 PROTEIN"/>
    <property type="match status" value="1"/>
</dbReference>
<dbReference type="InterPro" id="IPR032238">
    <property type="entry name" value="ATP-synth_Z"/>
</dbReference>
<feature type="transmembrane region" description="Helical" evidence="1">
    <location>
        <begin position="21"/>
        <end position="42"/>
    </location>
</feature>
<reference evidence="2 3" key="1">
    <citation type="submission" date="2021-07" db="EMBL/GenBank/DDBJ databases">
        <title>The Aristolochia fimbriata genome: insights into angiosperm evolution, floral development and chemical biosynthesis.</title>
        <authorList>
            <person name="Jiao Y."/>
        </authorList>
    </citation>
    <scope>NUCLEOTIDE SEQUENCE [LARGE SCALE GENOMIC DNA]</scope>
    <source>
        <strain evidence="2">IBCAS-2021</strain>
        <tissue evidence="2">Leaf</tissue>
    </source>
</reference>
<dbReference type="Pfam" id="PF16594">
    <property type="entry name" value="ATP-synt_Z"/>
    <property type="match status" value="1"/>
</dbReference>
<evidence type="ECO:0000256" key="1">
    <source>
        <dbReference type="SAM" id="Phobius"/>
    </source>
</evidence>
<evidence type="ECO:0008006" key="4">
    <source>
        <dbReference type="Google" id="ProtNLM"/>
    </source>
</evidence>
<proteinExistence type="predicted"/>
<dbReference type="PANTHER" id="PTHR35165:SF1">
    <property type="entry name" value="OS04G0577375 PROTEIN"/>
    <property type="match status" value="1"/>
</dbReference>
<accession>A0AAV7EBQ5</accession>
<keyword evidence="1" id="KW-0472">Membrane</keyword>
<protein>
    <recommendedName>
        <fullName evidence="4">Transmembrane protein</fullName>
    </recommendedName>
</protein>
<evidence type="ECO:0000313" key="3">
    <source>
        <dbReference type="Proteomes" id="UP000825729"/>
    </source>
</evidence>
<feature type="transmembrane region" description="Helical" evidence="1">
    <location>
        <begin position="54"/>
        <end position="75"/>
    </location>
</feature>
<keyword evidence="1" id="KW-0812">Transmembrane</keyword>
<comment type="caution">
    <text evidence="2">The sequence shown here is derived from an EMBL/GenBank/DDBJ whole genome shotgun (WGS) entry which is preliminary data.</text>
</comment>